<evidence type="ECO:0000256" key="3">
    <source>
        <dbReference type="ARBA" id="ARBA00022750"/>
    </source>
</evidence>
<evidence type="ECO:0000256" key="4">
    <source>
        <dbReference type="ARBA" id="ARBA00022801"/>
    </source>
</evidence>
<evidence type="ECO:0000256" key="9">
    <source>
        <dbReference type="SAM" id="SignalP"/>
    </source>
</evidence>
<dbReference type="EMBL" id="KN880502">
    <property type="protein sequence ID" value="KIY68451.1"/>
    <property type="molecule type" value="Genomic_DNA"/>
</dbReference>
<feature type="transmembrane region" description="Helical" evidence="8">
    <location>
        <begin position="451"/>
        <end position="473"/>
    </location>
</feature>
<feature type="region of interest" description="Disordered" evidence="7">
    <location>
        <begin position="413"/>
        <end position="447"/>
    </location>
</feature>
<organism evidence="11 12">
    <name type="scientific">Cylindrobasidium torrendii FP15055 ss-10</name>
    <dbReference type="NCBI Taxonomy" id="1314674"/>
    <lineage>
        <taxon>Eukaryota</taxon>
        <taxon>Fungi</taxon>
        <taxon>Dikarya</taxon>
        <taxon>Basidiomycota</taxon>
        <taxon>Agaricomycotina</taxon>
        <taxon>Agaricomycetes</taxon>
        <taxon>Agaricomycetidae</taxon>
        <taxon>Agaricales</taxon>
        <taxon>Marasmiineae</taxon>
        <taxon>Physalacriaceae</taxon>
        <taxon>Cylindrobasidium</taxon>
    </lineage>
</organism>
<feature type="active site" evidence="5">
    <location>
        <position position="90"/>
    </location>
</feature>
<dbReference type="GO" id="GO:0006508">
    <property type="term" value="P:proteolysis"/>
    <property type="evidence" value="ECO:0007669"/>
    <property type="project" value="UniProtKB-KW"/>
</dbReference>
<dbReference type="InterPro" id="IPR001461">
    <property type="entry name" value="Aspartic_peptidase_A1"/>
</dbReference>
<sequence>MRGTSLALLSLAPLALAEPVHIPLTRRGPEAEVDWYSAAQALRAKHGYLPRNQKRQSSNTIEIGDQSQDALYFAAVDIGTPAQSLNVILDTGSSDLWVVDDSCQTCSSSTPVFDVSASTSVKTDTASRPDTTISYGSGAVAGTLSSDTVAMAGFTVDSQVFLAVDRTTSGLLSGTVSGIMGLAFQRLAATEAVPFWETLANNNQLSDPEMSFHLDRHRGERTFVNEQEGGSFTLGGTNSSLFQGDIEFLDAQGESYWLLEMNSLTVQGNSISLSGSSTTRLAAIDTGTTLIGGPSADVKAFWATIDGSREASNEAGLYAFPCDTNVEVSISFGGKAWPINSTDMILSRESTGSDMCLGGVFDLSAGSNIPANSNAPGWVVGATFLKNVYSVFRASNPPAIGFAQLSDAVGSSGSPSTSTHLGQPSLTTRSASSTGTPGSAPTTSQGSGDGAVALSSSIFALAASAMFVFVTTLM</sequence>
<feature type="chain" id="PRO_5002316955" evidence="9">
    <location>
        <begin position="18"/>
        <end position="474"/>
    </location>
</feature>
<keyword evidence="12" id="KW-1185">Reference proteome</keyword>
<proteinExistence type="inferred from homology"/>
<accession>A0A0D7BFR5</accession>
<feature type="active site" evidence="5">
    <location>
        <position position="285"/>
    </location>
</feature>
<feature type="domain" description="Peptidase A1" evidence="10">
    <location>
        <begin position="72"/>
        <end position="403"/>
    </location>
</feature>
<evidence type="ECO:0000256" key="6">
    <source>
        <dbReference type="RuleBase" id="RU000454"/>
    </source>
</evidence>
<keyword evidence="8" id="KW-1133">Transmembrane helix</keyword>
<keyword evidence="4 6" id="KW-0378">Hydrolase</keyword>
<keyword evidence="8" id="KW-0812">Transmembrane</keyword>
<dbReference type="Proteomes" id="UP000054007">
    <property type="component" value="Unassembled WGS sequence"/>
</dbReference>
<dbReference type="Gene3D" id="2.40.70.10">
    <property type="entry name" value="Acid Proteases"/>
    <property type="match status" value="2"/>
</dbReference>
<dbReference type="STRING" id="1314674.A0A0D7BFR5"/>
<keyword evidence="3 6" id="KW-0064">Aspartyl protease</keyword>
<feature type="compositionally biased region" description="Polar residues" evidence="7">
    <location>
        <begin position="413"/>
        <end position="426"/>
    </location>
</feature>
<reference evidence="11 12" key="1">
    <citation type="journal article" date="2015" name="Fungal Genet. Biol.">
        <title>Evolution of novel wood decay mechanisms in Agaricales revealed by the genome sequences of Fistulina hepatica and Cylindrobasidium torrendii.</title>
        <authorList>
            <person name="Floudas D."/>
            <person name="Held B.W."/>
            <person name="Riley R."/>
            <person name="Nagy L.G."/>
            <person name="Koehler G."/>
            <person name="Ransdell A.S."/>
            <person name="Younus H."/>
            <person name="Chow J."/>
            <person name="Chiniquy J."/>
            <person name="Lipzen A."/>
            <person name="Tritt A."/>
            <person name="Sun H."/>
            <person name="Haridas S."/>
            <person name="LaButti K."/>
            <person name="Ohm R.A."/>
            <person name="Kues U."/>
            <person name="Blanchette R.A."/>
            <person name="Grigoriev I.V."/>
            <person name="Minto R.E."/>
            <person name="Hibbett D.S."/>
        </authorList>
    </citation>
    <scope>NUCLEOTIDE SEQUENCE [LARGE SCALE GENOMIC DNA]</scope>
    <source>
        <strain evidence="11 12">FP15055 ss-10</strain>
    </source>
</reference>
<dbReference type="PROSITE" id="PS51767">
    <property type="entry name" value="PEPTIDASE_A1"/>
    <property type="match status" value="1"/>
</dbReference>
<dbReference type="PRINTS" id="PR00792">
    <property type="entry name" value="PEPSIN"/>
</dbReference>
<feature type="signal peptide" evidence="9">
    <location>
        <begin position="1"/>
        <end position="17"/>
    </location>
</feature>
<dbReference type="InterPro" id="IPR034164">
    <property type="entry name" value="Pepsin-like_dom"/>
</dbReference>
<comment type="similarity">
    <text evidence="1 6">Belongs to the peptidase A1 family.</text>
</comment>
<keyword evidence="2 6" id="KW-0645">Protease</keyword>
<feature type="compositionally biased region" description="Low complexity" evidence="7">
    <location>
        <begin position="427"/>
        <end position="447"/>
    </location>
</feature>
<evidence type="ECO:0000256" key="2">
    <source>
        <dbReference type="ARBA" id="ARBA00022670"/>
    </source>
</evidence>
<dbReference type="AlphaFoldDB" id="A0A0D7BFR5"/>
<dbReference type="InterPro" id="IPR001969">
    <property type="entry name" value="Aspartic_peptidase_AS"/>
</dbReference>
<dbReference type="PANTHER" id="PTHR47966">
    <property type="entry name" value="BETA-SITE APP-CLEAVING ENZYME, ISOFORM A-RELATED"/>
    <property type="match status" value="1"/>
</dbReference>
<evidence type="ECO:0000313" key="11">
    <source>
        <dbReference type="EMBL" id="KIY68451.1"/>
    </source>
</evidence>
<dbReference type="InterPro" id="IPR021109">
    <property type="entry name" value="Peptidase_aspartic_dom_sf"/>
</dbReference>
<evidence type="ECO:0000256" key="1">
    <source>
        <dbReference type="ARBA" id="ARBA00007447"/>
    </source>
</evidence>
<evidence type="ECO:0000256" key="7">
    <source>
        <dbReference type="SAM" id="MobiDB-lite"/>
    </source>
</evidence>
<keyword evidence="9" id="KW-0732">Signal</keyword>
<dbReference type="OrthoDB" id="771136at2759"/>
<protein>
    <submittedName>
        <fullName evidence="11">Acid protease</fullName>
    </submittedName>
</protein>
<dbReference type="Pfam" id="PF00026">
    <property type="entry name" value="Asp"/>
    <property type="match status" value="1"/>
</dbReference>
<evidence type="ECO:0000259" key="10">
    <source>
        <dbReference type="PROSITE" id="PS51767"/>
    </source>
</evidence>
<dbReference type="SUPFAM" id="SSF50630">
    <property type="entry name" value="Acid proteases"/>
    <property type="match status" value="1"/>
</dbReference>
<dbReference type="CDD" id="cd05471">
    <property type="entry name" value="pepsin_like"/>
    <property type="match status" value="1"/>
</dbReference>
<dbReference type="GO" id="GO:0004190">
    <property type="term" value="F:aspartic-type endopeptidase activity"/>
    <property type="evidence" value="ECO:0007669"/>
    <property type="project" value="UniProtKB-KW"/>
</dbReference>
<dbReference type="PROSITE" id="PS00141">
    <property type="entry name" value="ASP_PROTEASE"/>
    <property type="match status" value="1"/>
</dbReference>
<evidence type="ECO:0000256" key="8">
    <source>
        <dbReference type="SAM" id="Phobius"/>
    </source>
</evidence>
<name>A0A0D7BFR5_9AGAR</name>
<keyword evidence="8" id="KW-0472">Membrane</keyword>
<gene>
    <name evidence="11" type="ORF">CYLTODRAFT_489740</name>
</gene>
<evidence type="ECO:0000256" key="5">
    <source>
        <dbReference type="PIRSR" id="PIRSR601461-1"/>
    </source>
</evidence>
<dbReference type="FunFam" id="2.40.70.10:FF:000115">
    <property type="entry name" value="Lysosomal aspartic protease"/>
    <property type="match status" value="1"/>
</dbReference>
<evidence type="ECO:0000313" key="12">
    <source>
        <dbReference type="Proteomes" id="UP000054007"/>
    </source>
</evidence>
<dbReference type="PANTHER" id="PTHR47966:SF6">
    <property type="entry name" value="PEPTIDASE A1 DOMAIN-CONTAINING PROTEIN"/>
    <property type="match status" value="1"/>
</dbReference>
<dbReference type="InterPro" id="IPR033121">
    <property type="entry name" value="PEPTIDASE_A1"/>
</dbReference>